<dbReference type="GO" id="GO:0005886">
    <property type="term" value="C:plasma membrane"/>
    <property type="evidence" value="ECO:0007669"/>
    <property type="project" value="TreeGrafter"/>
</dbReference>
<organism evidence="9">
    <name type="scientific">bioreactor metagenome</name>
    <dbReference type="NCBI Taxonomy" id="1076179"/>
    <lineage>
        <taxon>unclassified sequences</taxon>
        <taxon>metagenomes</taxon>
        <taxon>ecological metagenomes</taxon>
    </lineage>
</organism>
<feature type="transmembrane region" description="Helical" evidence="7">
    <location>
        <begin position="223"/>
        <end position="242"/>
    </location>
</feature>
<evidence type="ECO:0000313" key="9">
    <source>
        <dbReference type="EMBL" id="MPM17989.1"/>
    </source>
</evidence>
<evidence type="ECO:0000256" key="6">
    <source>
        <dbReference type="ARBA" id="ARBA00023014"/>
    </source>
</evidence>
<evidence type="ECO:0000256" key="5">
    <source>
        <dbReference type="ARBA" id="ARBA00023004"/>
    </source>
</evidence>
<feature type="transmembrane region" description="Helical" evidence="7">
    <location>
        <begin position="51"/>
        <end position="79"/>
    </location>
</feature>
<reference evidence="9" key="1">
    <citation type="submission" date="2019-08" db="EMBL/GenBank/DDBJ databases">
        <authorList>
            <person name="Kucharzyk K."/>
            <person name="Murdoch R.W."/>
            <person name="Higgins S."/>
            <person name="Loffler F."/>
        </authorList>
    </citation>
    <scope>NUCLEOTIDE SEQUENCE</scope>
</reference>
<evidence type="ECO:0000259" key="8">
    <source>
        <dbReference type="PROSITE" id="PS51379"/>
    </source>
</evidence>
<feature type="domain" description="4Fe-4S ferredoxin-type" evidence="8">
    <location>
        <begin position="280"/>
        <end position="306"/>
    </location>
</feature>
<keyword evidence="4" id="KW-0249">Electron transport</keyword>
<evidence type="ECO:0000256" key="7">
    <source>
        <dbReference type="SAM" id="Phobius"/>
    </source>
</evidence>
<dbReference type="InterPro" id="IPR017900">
    <property type="entry name" value="4Fe4S_Fe_S_CS"/>
</dbReference>
<keyword evidence="1" id="KW-0813">Transport</keyword>
<sequence>MKNTKGNLLRRIFQLSVIALMIIVLSEILGNTKSDPESFCPFGGAQAFTSYLVNGNMACAMTMMQIVMSAALVLAIILFSKLFCSYLCPIGLVTEYLDKARVALKIKTFEIKTGSILDRILRITKYLLLFIIFYYSVSSSELFCKKFDPYYAIATGLDGEISVWMTLTSIYLLVFGGFFIKMFWCKYICPLGAMSNIFKYIVVVAIVAGTYVGLNLFGVQIHWLYILGALLTISYLLEIIFLKSRYAPLFKITRDENTCTNCNECDKSCPYSIKISESKRVDHIDCNLCGDCINSCSQKAISINRSKKFKFVPPIVIVLLFAAAMYIGSIWELPMLTDMWADETKIEKLKEHEIRGLRSINCYGTSKVFAEQLREIHGIYGVQTFTEHQKVKIFYDPNEISKDEIEESIYTPAKFKISNPPKDVEKIKIITVRAENMYDRMDPNYFGIQLRLTERGYYGLETEFAHPLIIRLFLDINEPIDERFIKEILEMRELQMPVHGGKTKKIDVDFKFISLEDKVDTISRREFMVRQFKAYSSRYKDNNEKWGTKDEAIYELEMPGLDKPVLAKTIPFLSSYLSLNDGFLGINTYMREDDMPCIQIFFSKKALNEEQIWKVLTREDWKIKQKNGVYKMIPAKIMFEDKGILK</sequence>
<keyword evidence="2" id="KW-0004">4Fe-4S</keyword>
<comment type="caution">
    <text evidence="9">The sequence shown here is derived from an EMBL/GenBank/DDBJ whole genome shotgun (WGS) entry which is preliminary data.</text>
</comment>
<keyword evidence="5" id="KW-0408">Iron</keyword>
<protein>
    <recommendedName>
        <fullName evidence="8">4Fe-4S ferredoxin-type domain-containing protein</fullName>
    </recommendedName>
</protein>
<feature type="transmembrane region" description="Helical" evidence="7">
    <location>
        <begin position="126"/>
        <end position="143"/>
    </location>
</feature>
<keyword evidence="7" id="KW-0472">Membrane</keyword>
<proteinExistence type="predicted"/>
<gene>
    <name evidence="9" type="ORF">SDC9_64390</name>
</gene>
<dbReference type="PROSITE" id="PS51379">
    <property type="entry name" value="4FE4S_FER_2"/>
    <property type="match status" value="2"/>
</dbReference>
<dbReference type="Gene3D" id="3.30.70.20">
    <property type="match status" value="1"/>
</dbReference>
<keyword evidence="3" id="KW-0479">Metal-binding</keyword>
<accession>A0A644XPB4</accession>
<dbReference type="EMBL" id="VSSQ01002900">
    <property type="protein sequence ID" value="MPM17989.1"/>
    <property type="molecule type" value="Genomic_DNA"/>
</dbReference>
<dbReference type="SUPFAM" id="SSF54862">
    <property type="entry name" value="4Fe-4S ferredoxins"/>
    <property type="match status" value="1"/>
</dbReference>
<name>A0A644XPB4_9ZZZZ</name>
<dbReference type="PANTHER" id="PTHR30176">
    <property type="entry name" value="FERREDOXIN-TYPE PROTEIN NAPH"/>
    <property type="match status" value="1"/>
</dbReference>
<dbReference type="GO" id="GO:0046872">
    <property type="term" value="F:metal ion binding"/>
    <property type="evidence" value="ECO:0007669"/>
    <property type="project" value="UniProtKB-KW"/>
</dbReference>
<dbReference type="PANTHER" id="PTHR30176:SF3">
    <property type="entry name" value="FERREDOXIN-TYPE PROTEIN NAPH"/>
    <property type="match status" value="1"/>
</dbReference>
<keyword evidence="6" id="KW-0411">Iron-sulfur</keyword>
<evidence type="ECO:0000256" key="3">
    <source>
        <dbReference type="ARBA" id="ARBA00022723"/>
    </source>
</evidence>
<keyword evidence="7" id="KW-1133">Transmembrane helix</keyword>
<dbReference type="PROSITE" id="PS00198">
    <property type="entry name" value="4FE4S_FER_1"/>
    <property type="match status" value="1"/>
</dbReference>
<dbReference type="InterPro" id="IPR017896">
    <property type="entry name" value="4Fe4S_Fe-S-bd"/>
</dbReference>
<evidence type="ECO:0000256" key="2">
    <source>
        <dbReference type="ARBA" id="ARBA00022485"/>
    </source>
</evidence>
<keyword evidence="7" id="KW-0812">Transmembrane</keyword>
<feature type="transmembrane region" description="Helical" evidence="7">
    <location>
        <begin position="12"/>
        <end position="31"/>
    </location>
</feature>
<feature type="transmembrane region" description="Helical" evidence="7">
    <location>
        <begin position="197"/>
        <end position="217"/>
    </location>
</feature>
<dbReference type="Pfam" id="PF12801">
    <property type="entry name" value="Fer4_5"/>
    <property type="match status" value="2"/>
</dbReference>
<dbReference type="AlphaFoldDB" id="A0A644XPB4"/>
<feature type="transmembrane region" description="Helical" evidence="7">
    <location>
        <begin position="163"/>
        <end position="185"/>
    </location>
</feature>
<evidence type="ECO:0000256" key="1">
    <source>
        <dbReference type="ARBA" id="ARBA00022448"/>
    </source>
</evidence>
<dbReference type="GO" id="GO:0051539">
    <property type="term" value="F:4 iron, 4 sulfur cluster binding"/>
    <property type="evidence" value="ECO:0007669"/>
    <property type="project" value="UniProtKB-KW"/>
</dbReference>
<dbReference type="InterPro" id="IPR051684">
    <property type="entry name" value="Electron_Trans/Redox"/>
</dbReference>
<feature type="transmembrane region" description="Helical" evidence="7">
    <location>
        <begin position="311"/>
        <end position="331"/>
    </location>
</feature>
<feature type="domain" description="4Fe-4S ferredoxin-type" evidence="8">
    <location>
        <begin position="250"/>
        <end position="278"/>
    </location>
</feature>
<evidence type="ECO:0000256" key="4">
    <source>
        <dbReference type="ARBA" id="ARBA00022982"/>
    </source>
</evidence>